<evidence type="ECO:0000313" key="1">
    <source>
        <dbReference type="EMBL" id="SPQ01982.1"/>
    </source>
</evidence>
<evidence type="ECO:0000313" key="2">
    <source>
        <dbReference type="Proteomes" id="UP000245125"/>
    </source>
</evidence>
<keyword evidence="2" id="KW-1185">Reference proteome</keyword>
<sequence>MYHPINTIPELFPHSYNLTRSITTSLGFLGKKIHLSAVPAFVEQALKFRV</sequence>
<proteinExistence type="predicted"/>
<accession>A0A2U3QKS9</accession>
<gene>
    <name evidence="1" type="ORF">NBG4_820013</name>
</gene>
<name>A0A2U3QKS9_9BACT</name>
<organism evidence="1 2">
    <name type="scientific">Candidatus Sulfobium mesophilum</name>
    <dbReference type="NCBI Taxonomy" id="2016548"/>
    <lineage>
        <taxon>Bacteria</taxon>
        <taxon>Pseudomonadati</taxon>
        <taxon>Nitrospirota</taxon>
        <taxon>Nitrospiria</taxon>
        <taxon>Nitrospirales</taxon>
        <taxon>Nitrospiraceae</taxon>
        <taxon>Candidatus Sulfobium</taxon>
    </lineage>
</organism>
<dbReference type="EMBL" id="OUUY01000133">
    <property type="protein sequence ID" value="SPQ01982.1"/>
    <property type="molecule type" value="Genomic_DNA"/>
</dbReference>
<protein>
    <submittedName>
        <fullName evidence="1">Uncharacterized protein</fullName>
    </submittedName>
</protein>
<dbReference type="Proteomes" id="UP000245125">
    <property type="component" value="Unassembled WGS sequence"/>
</dbReference>
<reference evidence="2" key="1">
    <citation type="submission" date="2018-03" db="EMBL/GenBank/DDBJ databases">
        <authorList>
            <person name="Zecchin S."/>
        </authorList>
    </citation>
    <scope>NUCLEOTIDE SEQUENCE [LARGE SCALE GENOMIC DNA]</scope>
</reference>
<dbReference type="AlphaFoldDB" id="A0A2U3QKS9"/>